<evidence type="ECO:0000313" key="3">
    <source>
        <dbReference type="Proteomes" id="UP000515908"/>
    </source>
</evidence>
<dbReference type="VEuPathDB" id="TriTrypDB:ADEAN_000653500"/>
<accession>A0A7G2CLB7</accession>
<feature type="region of interest" description="Disordered" evidence="1">
    <location>
        <begin position="104"/>
        <end position="133"/>
    </location>
</feature>
<keyword evidence="3" id="KW-1185">Reference proteome</keyword>
<dbReference type="AlphaFoldDB" id="A0A7G2CLB7"/>
<evidence type="ECO:0000313" key="2">
    <source>
        <dbReference type="EMBL" id="CAD2219042.1"/>
    </source>
</evidence>
<gene>
    <name evidence="2" type="ORF">ADEAN_000653500</name>
</gene>
<name>A0A7G2CLB7_9TRYP</name>
<protein>
    <submittedName>
        <fullName evidence="2">Uncharacterized protein</fullName>
    </submittedName>
</protein>
<dbReference type="EMBL" id="LR877156">
    <property type="protein sequence ID" value="CAD2219042.1"/>
    <property type="molecule type" value="Genomic_DNA"/>
</dbReference>
<dbReference type="Proteomes" id="UP000515908">
    <property type="component" value="Chromosome 12"/>
</dbReference>
<feature type="compositionally biased region" description="Polar residues" evidence="1">
    <location>
        <begin position="104"/>
        <end position="114"/>
    </location>
</feature>
<organism evidence="2 3">
    <name type="scientific">Angomonas deanei</name>
    <dbReference type="NCBI Taxonomy" id="59799"/>
    <lineage>
        <taxon>Eukaryota</taxon>
        <taxon>Discoba</taxon>
        <taxon>Euglenozoa</taxon>
        <taxon>Kinetoplastea</taxon>
        <taxon>Metakinetoplastina</taxon>
        <taxon>Trypanosomatida</taxon>
        <taxon>Trypanosomatidae</taxon>
        <taxon>Strigomonadinae</taxon>
        <taxon>Angomonas</taxon>
    </lineage>
</organism>
<feature type="compositionally biased region" description="Basic and acidic residues" evidence="1">
    <location>
        <begin position="115"/>
        <end position="133"/>
    </location>
</feature>
<evidence type="ECO:0000256" key="1">
    <source>
        <dbReference type="SAM" id="MobiDB-lite"/>
    </source>
</evidence>
<sequence length="207" mass="22946">MSKRKTVASDSVAATKWQQDPKQLVVLQSNDGQLYAIDKNCASVSRLCVDYWSAYEAVANGSGQDRASNADYVTYIDFYGDDQALVDVPLSYLNEEFQKALEATQQYSNTNTLSERPKSDSGRRTSNTKEKTVTTRPSVIAAVEWEGRTLYPLIPVPLPSDVLNVAIDFMYSKYSADTNPEKRSLPLEKVEEGSPFRLIAASVILGI</sequence>
<reference evidence="2 3" key="1">
    <citation type="submission" date="2020-08" db="EMBL/GenBank/DDBJ databases">
        <authorList>
            <person name="Newling K."/>
            <person name="Davey J."/>
            <person name="Forrester S."/>
        </authorList>
    </citation>
    <scope>NUCLEOTIDE SEQUENCE [LARGE SCALE GENOMIC DNA]</scope>
    <source>
        <strain evidence="3">Crithidia deanei Carvalho (ATCC PRA-265)</strain>
    </source>
</reference>
<proteinExistence type="predicted"/>